<proteinExistence type="predicted"/>
<organism evidence="1">
    <name type="scientific">Rhizophora mucronata</name>
    <name type="common">Asiatic mangrove</name>
    <dbReference type="NCBI Taxonomy" id="61149"/>
    <lineage>
        <taxon>Eukaryota</taxon>
        <taxon>Viridiplantae</taxon>
        <taxon>Streptophyta</taxon>
        <taxon>Embryophyta</taxon>
        <taxon>Tracheophyta</taxon>
        <taxon>Spermatophyta</taxon>
        <taxon>Magnoliopsida</taxon>
        <taxon>eudicotyledons</taxon>
        <taxon>Gunneridae</taxon>
        <taxon>Pentapetalae</taxon>
        <taxon>rosids</taxon>
        <taxon>fabids</taxon>
        <taxon>Malpighiales</taxon>
        <taxon>Rhizophoraceae</taxon>
        <taxon>Rhizophora</taxon>
    </lineage>
</organism>
<evidence type="ECO:0000313" key="1">
    <source>
        <dbReference type="EMBL" id="MBX68065.1"/>
    </source>
</evidence>
<name>A0A2P2QME1_RHIMU</name>
<protein>
    <submittedName>
        <fullName evidence="1">Uncharacterized protein</fullName>
    </submittedName>
</protein>
<dbReference type="EMBL" id="GGEC01087581">
    <property type="protein sequence ID" value="MBX68065.1"/>
    <property type="molecule type" value="Transcribed_RNA"/>
</dbReference>
<reference evidence="1" key="1">
    <citation type="submission" date="2018-02" db="EMBL/GenBank/DDBJ databases">
        <title>Rhizophora mucronata_Transcriptome.</title>
        <authorList>
            <person name="Meera S.P."/>
            <person name="Sreeshan A."/>
            <person name="Augustine A."/>
        </authorList>
    </citation>
    <scope>NUCLEOTIDE SEQUENCE</scope>
    <source>
        <tissue evidence="1">Leaf</tissue>
    </source>
</reference>
<sequence>MSHFIPSITTIHEFSHQRAIGKDAKKSCQQSTYNVTSSNHVTAITANTIQFKSFLKAIS</sequence>
<accession>A0A2P2QME1</accession>
<dbReference type="AlphaFoldDB" id="A0A2P2QME1"/>